<dbReference type="InterPro" id="IPR025970">
    <property type="entry name" value="SusE"/>
</dbReference>
<accession>A0A9X2F8G1</accession>
<organism evidence="3 4">
    <name type="scientific">Solitalea agri</name>
    <dbReference type="NCBI Taxonomy" id="2953739"/>
    <lineage>
        <taxon>Bacteria</taxon>
        <taxon>Pseudomonadati</taxon>
        <taxon>Bacteroidota</taxon>
        <taxon>Sphingobacteriia</taxon>
        <taxon>Sphingobacteriales</taxon>
        <taxon>Sphingobacteriaceae</taxon>
        <taxon>Solitalea</taxon>
    </lineage>
</organism>
<dbReference type="RefSeq" id="WP_252589284.1">
    <property type="nucleotide sequence ID" value="NZ_JAMWYS010000053.1"/>
</dbReference>
<keyword evidence="4" id="KW-1185">Reference proteome</keyword>
<name>A0A9X2F8G1_9SPHI</name>
<feature type="signal peptide" evidence="1">
    <location>
        <begin position="1"/>
        <end position="21"/>
    </location>
</feature>
<keyword evidence="1" id="KW-0732">Signal</keyword>
<comment type="caution">
    <text evidence="3">The sequence shown here is derived from an EMBL/GenBank/DDBJ whole genome shotgun (WGS) entry which is preliminary data.</text>
</comment>
<sequence length="350" mass="37937">MKALSKITLTFIVSMMMVVSACEKDETITQTTSGTASTISSSANTVVLAVENADNEALSITWSNADYGFKAAVKYVVQMDKKGNNFASPKEYSIDPGVLKHSFKVADLNNSLNLMGLTPGVAAVLEVRVKSTVASTIAPVYSNVTELTLTPYPIIIVYPSVNVPGAQNGWNVKTDKVASVYDNKIYEGYVNFPDPSALTFKYNIGDVWYGWASSTNTDSYAGGTFNTTGGNLFVPSAGYYLMKADFNANTWSAEKVTFGIVGDAVAGWEADTEMTYDATEKVWKVTANFNAGPMKFRANHKWDLNYGDNKPANGFLKVNGENIQVPVAGNYTVVLDLSNPGNYRFSLTKN</sequence>
<dbReference type="Pfam" id="PF14292">
    <property type="entry name" value="SusE"/>
    <property type="match status" value="1"/>
</dbReference>
<evidence type="ECO:0000313" key="4">
    <source>
        <dbReference type="Proteomes" id="UP001155182"/>
    </source>
</evidence>
<feature type="domain" description="SusE outer membrane protein" evidence="2">
    <location>
        <begin position="24"/>
        <end position="130"/>
    </location>
</feature>
<evidence type="ECO:0000313" key="3">
    <source>
        <dbReference type="EMBL" id="MCO4294256.1"/>
    </source>
</evidence>
<evidence type="ECO:0000259" key="2">
    <source>
        <dbReference type="Pfam" id="PF14292"/>
    </source>
</evidence>
<dbReference type="CDD" id="cd12956">
    <property type="entry name" value="CBM_SusE-F_like"/>
    <property type="match status" value="1"/>
</dbReference>
<gene>
    <name evidence="3" type="ORF">NF867_15450</name>
</gene>
<proteinExistence type="predicted"/>
<feature type="chain" id="PRO_5040764441" evidence="1">
    <location>
        <begin position="22"/>
        <end position="350"/>
    </location>
</feature>
<dbReference type="EMBL" id="JAMWYS010000053">
    <property type="protein sequence ID" value="MCO4294256.1"/>
    <property type="molecule type" value="Genomic_DNA"/>
</dbReference>
<evidence type="ECO:0000256" key="1">
    <source>
        <dbReference type="SAM" id="SignalP"/>
    </source>
</evidence>
<dbReference type="Gene3D" id="2.60.40.3620">
    <property type="match status" value="2"/>
</dbReference>
<dbReference type="CDD" id="cd12967">
    <property type="entry name" value="CBM_SusE-F_like_u1"/>
    <property type="match status" value="1"/>
</dbReference>
<dbReference type="AlphaFoldDB" id="A0A9X2F8G1"/>
<dbReference type="PROSITE" id="PS51257">
    <property type="entry name" value="PROKAR_LIPOPROTEIN"/>
    <property type="match status" value="1"/>
</dbReference>
<reference evidence="3" key="1">
    <citation type="submission" date="2022-06" db="EMBL/GenBank/DDBJ databases">
        <title>Solitalea sp. MAHUQ-68 isolated from rhizospheric soil.</title>
        <authorList>
            <person name="Huq M.A."/>
        </authorList>
    </citation>
    <scope>NUCLEOTIDE SEQUENCE</scope>
    <source>
        <strain evidence="3">MAHUQ-68</strain>
    </source>
</reference>
<protein>
    <submittedName>
        <fullName evidence="3">SusE domain-containing protein</fullName>
    </submittedName>
</protein>
<dbReference type="Proteomes" id="UP001155182">
    <property type="component" value="Unassembled WGS sequence"/>
</dbReference>